<keyword evidence="4" id="KW-1185">Reference proteome</keyword>
<keyword evidence="1" id="KW-0472">Membrane</keyword>
<dbReference type="PANTHER" id="PTHR34814">
    <property type="entry name" value="NITROSOGUANIDINE RESISTANCE PROTEIN SNG1"/>
    <property type="match status" value="1"/>
</dbReference>
<feature type="transmembrane region" description="Helical" evidence="1">
    <location>
        <begin position="278"/>
        <end position="301"/>
    </location>
</feature>
<organism evidence="3 4">
    <name type="scientific">Sporothrix stenoceras</name>
    <dbReference type="NCBI Taxonomy" id="5173"/>
    <lineage>
        <taxon>Eukaryota</taxon>
        <taxon>Fungi</taxon>
        <taxon>Dikarya</taxon>
        <taxon>Ascomycota</taxon>
        <taxon>Pezizomycotina</taxon>
        <taxon>Sordariomycetes</taxon>
        <taxon>Sordariomycetidae</taxon>
        <taxon>Ophiostomatales</taxon>
        <taxon>Ophiostomataceae</taxon>
        <taxon>Sporothrix</taxon>
    </lineage>
</organism>
<evidence type="ECO:0000313" key="4">
    <source>
        <dbReference type="Proteomes" id="UP001583186"/>
    </source>
</evidence>
<feature type="transmembrane region" description="Helical" evidence="1">
    <location>
        <begin position="40"/>
        <end position="63"/>
    </location>
</feature>
<evidence type="ECO:0000256" key="1">
    <source>
        <dbReference type="SAM" id="Phobius"/>
    </source>
</evidence>
<feature type="domain" description="DUF3533" evidence="2">
    <location>
        <begin position="47"/>
        <end position="411"/>
    </location>
</feature>
<proteinExistence type="predicted"/>
<comment type="caution">
    <text evidence="3">The sequence shown here is derived from an EMBL/GenBank/DDBJ whole genome shotgun (WGS) entry which is preliminary data.</text>
</comment>
<protein>
    <recommendedName>
        <fullName evidence="2">DUF3533 domain-containing protein</fullName>
    </recommendedName>
</protein>
<gene>
    <name evidence="3" type="ORF">Sste5346_009258</name>
</gene>
<evidence type="ECO:0000259" key="2">
    <source>
        <dbReference type="Pfam" id="PF12051"/>
    </source>
</evidence>
<keyword evidence="1" id="KW-0812">Transmembrane</keyword>
<accession>A0ABR3YNA7</accession>
<sequence length="442" mass="49060">MPLADMEANKEERLEAAQPVEIDRKRLLHPYWHGRRKAFIIPKIMMGLIIIIAFLLIMSNFFGSASEQAKRVKALKVLVVDYDDGVIGTSFANAYNQLKADSFPTVEFRSASQFPTTESVHDAVCRGGYWAGAYVPSGASSRLSAALKGGAAAEDYSESPAFTYIYNQARYPTVADGVLLGGLTEWVSAARAAYYQTGNGTTLATINQTDAASVAAYLDPITSAADIIMPTTQGARVYYDTAYMVPPCLAPFFLILAMNGISGLHDVFARAYVRDVAVLRFVIGKIYTFLASLAFAGYLWGFRESWQVGGREFVLTWMVMWLDLEVNWVIMESLVASFIPLAFVSVFVVSWVMVNVASAVFPFELSAGWYRWGYCLPAHNTYVTLVYVWSRCASPLRYSLPIMFSWWVVGHVVAWFSILKRCRDAEKQLKASLESRGGDTAN</sequence>
<reference evidence="3 4" key="1">
    <citation type="journal article" date="2024" name="IMA Fungus">
        <title>IMA Genome - F19 : A genome assembly and annotation guide to empower mycologists, including annotated draft genome sequences of Ceratocystis pirilliformis, Diaporthe australafricana, Fusarium ophioides, Paecilomyces lecythidis, and Sporothrix stenoceras.</title>
        <authorList>
            <person name="Aylward J."/>
            <person name="Wilson A.M."/>
            <person name="Visagie C.M."/>
            <person name="Spraker J."/>
            <person name="Barnes I."/>
            <person name="Buitendag C."/>
            <person name="Ceriani C."/>
            <person name="Del Mar Angel L."/>
            <person name="du Plessis D."/>
            <person name="Fuchs T."/>
            <person name="Gasser K."/>
            <person name="Kramer D."/>
            <person name="Li W."/>
            <person name="Munsamy K."/>
            <person name="Piso A."/>
            <person name="Price J.L."/>
            <person name="Sonnekus B."/>
            <person name="Thomas C."/>
            <person name="van der Nest A."/>
            <person name="van Dijk A."/>
            <person name="van Heerden A."/>
            <person name="van Vuuren N."/>
            <person name="Yilmaz N."/>
            <person name="Duong T.A."/>
            <person name="van der Merwe N.A."/>
            <person name="Wingfield M.J."/>
            <person name="Wingfield B.D."/>
        </authorList>
    </citation>
    <scope>NUCLEOTIDE SEQUENCE [LARGE SCALE GENOMIC DNA]</scope>
    <source>
        <strain evidence="3 4">CMW 5346</strain>
    </source>
</reference>
<dbReference type="InterPro" id="IPR053001">
    <property type="entry name" value="MNNG_permease-like"/>
</dbReference>
<dbReference type="Pfam" id="PF12051">
    <property type="entry name" value="DUF3533"/>
    <property type="match status" value="1"/>
</dbReference>
<feature type="transmembrane region" description="Helical" evidence="1">
    <location>
        <begin position="372"/>
        <end position="390"/>
    </location>
</feature>
<name>A0ABR3YNA7_9PEZI</name>
<dbReference type="PANTHER" id="PTHR34814:SF2">
    <property type="entry name" value="DUF3533 DOMAIN-CONTAINING PROTEIN"/>
    <property type="match status" value="1"/>
</dbReference>
<dbReference type="EMBL" id="JAWCUI010000083">
    <property type="protein sequence ID" value="KAL1888874.1"/>
    <property type="molecule type" value="Genomic_DNA"/>
</dbReference>
<dbReference type="Proteomes" id="UP001583186">
    <property type="component" value="Unassembled WGS sequence"/>
</dbReference>
<feature type="transmembrane region" description="Helical" evidence="1">
    <location>
        <begin position="237"/>
        <end position="258"/>
    </location>
</feature>
<dbReference type="InterPro" id="IPR022703">
    <property type="entry name" value="DUF3533"/>
</dbReference>
<feature type="transmembrane region" description="Helical" evidence="1">
    <location>
        <begin position="402"/>
        <end position="419"/>
    </location>
</feature>
<feature type="transmembrane region" description="Helical" evidence="1">
    <location>
        <begin position="337"/>
        <end position="360"/>
    </location>
</feature>
<feature type="transmembrane region" description="Helical" evidence="1">
    <location>
        <begin position="313"/>
        <end position="331"/>
    </location>
</feature>
<keyword evidence="1" id="KW-1133">Transmembrane helix</keyword>
<evidence type="ECO:0000313" key="3">
    <source>
        <dbReference type="EMBL" id="KAL1888874.1"/>
    </source>
</evidence>